<dbReference type="InterPro" id="IPR014718">
    <property type="entry name" value="GH-type_carb-bd"/>
</dbReference>
<dbReference type="Proteomes" id="UP000182258">
    <property type="component" value="Unassembled WGS sequence"/>
</dbReference>
<dbReference type="InterPro" id="IPR008183">
    <property type="entry name" value="Aldose_1/G6P_1-epimerase"/>
</dbReference>
<dbReference type="SUPFAM" id="SSF74650">
    <property type="entry name" value="Galactose mutarotase-like"/>
    <property type="match status" value="1"/>
</dbReference>
<dbReference type="STRING" id="728005.SAMN04488059_1243"/>
<dbReference type="OrthoDB" id="9796517at2"/>
<gene>
    <name evidence="1" type="ORF">SAMN04488059_1243</name>
</gene>
<dbReference type="InterPro" id="IPR011013">
    <property type="entry name" value="Gal_mutarotase_sf_dom"/>
</dbReference>
<dbReference type="RefSeq" id="WP_082102061.1">
    <property type="nucleotide sequence ID" value="NZ_FOMB01000024.1"/>
</dbReference>
<dbReference type="EMBL" id="FOMB01000024">
    <property type="protein sequence ID" value="SFD15035.1"/>
    <property type="molecule type" value="Genomic_DNA"/>
</dbReference>
<dbReference type="CDD" id="cd09021">
    <property type="entry name" value="Aldose_epim_Ec_YphB"/>
    <property type="match status" value="1"/>
</dbReference>
<proteinExistence type="predicted"/>
<dbReference type="GO" id="GO:0030246">
    <property type="term" value="F:carbohydrate binding"/>
    <property type="evidence" value="ECO:0007669"/>
    <property type="project" value="InterPro"/>
</dbReference>
<reference evidence="1 2" key="1">
    <citation type="submission" date="2016-10" db="EMBL/GenBank/DDBJ databases">
        <authorList>
            <person name="de Groot N.N."/>
        </authorList>
    </citation>
    <scope>NUCLEOTIDE SEQUENCE [LARGE SCALE GENOMIC DNA]</scope>
    <source>
        <strain evidence="1 2">CGMCC 1.10210</strain>
    </source>
</reference>
<dbReference type="GO" id="GO:0016853">
    <property type="term" value="F:isomerase activity"/>
    <property type="evidence" value="ECO:0007669"/>
    <property type="project" value="InterPro"/>
</dbReference>
<dbReference type="Pfam" id="PF01263">
    <property type="entry name" value="Aldose_epim"/>
    <property type="match status" value="1"/>
</dbReference>
<dbReference type="GO" id="GO:0005975">
    <property type="term" value="P:carbohydrate metabolic process"/>
    <property type="evidence" value="ECO:0007669"/>
    <property type="project" value="InterPro"/>
</dbReference>
<dbReference type="Gene3D" id="2.70.98.10">
    <property type="match status" value="1"/>
</dbReference>
<accession>A0A1I1PZ49</accession>
<dbReference type="AlphaFoldDB" id="A0A1I1PZ49"/>
<protein>
    <submittedName>
        <fullName evidence="1">Aldose 1-epimerase</fullName>
    </submittedName>
</protein>
<sequence length="290" mass="31315">MIQLAAGQARVEILPEMGAGLARLWLGDRPLLRPWSGIKADGPFALAMNLLAPFSNRIAGGFHHDGSDYALPPNLPGEPLPIHGDAFQRRWLVTEQTDNSVALQLPDGSFGPFRYGAAVRYRLDEHGLAARLELTNLGVMALPFGAGFHPWFPRSSQTQIRFDASGYWPENAQHLPATRAAVALPPDLDFAGRRGLPHGWINVGFAGWTGQTQIDQGPDAVSVRVSSDDLHTAMLYSPSAGADFFCFEPVSHPVNAHNLPGRPGLVTLAGSDSLNVGMRLDWGLSDDRSA</sequence>
<organism evidence="1 2">
    <name type="scientific">Devosia psychrophila</name>
    <dbReference type="NCBI Taxonomy" id="728005"/>
    <lineage>
        <taxon>Bacteria</taxon>
        <taxon>Pseudomonadati</taxon>
        <taxon>Pseudomonadota</taxon>
        <taxon>Alphaproteobacteria</taxon>
        <taxon>Hyphomicrobiales</taxon>
        <taxon>Devosiaceae</taxon>
        <taxon>Devosia</taxon>
    </lineage>
</organism>
<evidence type="ECO:0000313" key="2">
    <source>
        <dbReference type="Proteomes" id="UP000182258"/>
    </source>
</evidence>
<name>A0A1I1PZ49_9HYPH</name>
<evidence type="ECO:0000313" key="1">
    <source>
        <dbReference type="EMBL" id="SFD15035.1"/>
    </source>
</evidence>